<evidence type="ECO:0008006" key="3">
    <source>
        <dbReference type="Google" id="ProtNLM"/>
    </source>
</evidence>
<comment type="caution">
    <text evidence="1">The sequence shown here is derived from an EMBL/GenBank/DDBJ whole genome shotgun (WGS) entry which is preliminary data.</text>
</comment>
<reference evidence="1 2" key="1">
    <citation type="submission" date="2019-01" db="EMBL/GenBank/DDBJ databases">
        <authorList>
            <person name="Chen W.-M."/>
        </authorList>
    </citation>
    <scope>NUCLEOTIDE SEQUENCE [LARGE SCALE GENOMIC DNA]</scope>
    <source>
        <strain evidence="1 2">YBJ-36</strain>
    </source>
</reference>
<accession>A0A437MXX2</accession>
<proteinExistence type="predicted"/>
<dbReference type="Proteomes" id="UP000282759">
    <property type="component" value="Unassembled WGS sequence"/>
</dbReference>
<gene>
    <name evidence="1" type="ORF">EOD41_00785</name>
</gene>
<dbReference type="RefSeq" id="WP_127702884.1">
    <property type="nucleotide sequence ID" value="NZ_SACK01000001.1"/>
</dbReference>
<organism evidence="1 2">
    <name type="scientific">Mucilaginibacter limnophilus</name>
    <dbReference type="NCBI Taxonomy" id="1932778"/>
    <lineage>
        <taxon>Bacteria</taxon>
        <taxon>Pseudomonadati</taxon>
        <taxon>Bacteroidota</taxon>
        <taxon>Sphingobacteriia</taxon>
        <taxon>Sphingobacteriales</taxon>
        <taxon>Sphingobacteriaceae</taxon>
        <taxon>Mucilaginibacter</taxon>
    </lineage>
</organism>
<name>A0A437MXX2_9SPHI</name>
<dbReference type="GO" id="GO:0003677">
    <property type="term" value="F:DNA binding"/>
    <property type="evidence" value="ECO:0007669"/>
    <property type="project" value="InterPro"/>
</dbReference>
<sequence>MKHLIRLRKMTTLAFKLQWISIDPFKNYKFRYKKVETAFLSTNELQSLINYDLASETLQVIRDYFLFACYTGLSFVDLMNLDGVILFGARMGNGSNCSAKKVMSLPIYRFLRRLSNRE</sequence>
<keyword evidence="2" id="KW-1185">Reference proteome</keyword>
<dbReference type="AlphaFoldDB" id="A0A437MXX2"/>
<dbReference type="SUPFAM" id="SSF56349">
    <property type="entry name" value="DNA breaking-rejoining enzymes"/>
    <property type="match status" value="1"/>
</dbReference>
<evidence type="ECO:0000313" key="2">
    <source>
        <dbReference type="Proteomes" id="UP000282759"/>
    </source>
</evidence>
<protein>
    <recommendedName>
        <fullName evidence="3">Tyr recombinase domain-containing protein</fullName>
    </recommendedName>
</protein>
<evidence type="ECO:0000313" key="1">
    <source>
        <dbReference type="EMBL" id="RVU02508.1"/>
    </source>
</evidence>
<dbReference type="OrthoDB" id="892893at2"/>
<dbReference type="InterPro" id="IPR011010">
    <property type="entry name" value="DNA_brk_join_enz"/>
</dbReference>
<dbReference type="EMBL" id="SACK01000001">
    <property type="protein sequence ID" value="RVU02508.1"/>
    <property type="molecule type" value="Genomic_DNA"/>
</dbReference>